<evidence type="ECO:0000256" key="6">
    <source>
        <dbReference type="ARBA" id="ARBA00023229"/>
    </source>
</evidence>
<dbReference type="SUPFAM" id="SSF48576">
    <property type="entry name" value="Terpenoid synthases"/>
    <property type="match status" value="1"/>
</dbReference>
<keyword evidence="6" id="KW-0414">Isoprene biosynthesis</keyword>
<dbReference type="AlphaFoldDB" id="A0A1B7XQB6"/>
<dbReference type="PATRIC" id="fig|1560234.3.peg.164"/>
<dbReference type="GO" id="GO:0005737">
    <property type="term" value="C:cytoplasm"/>
    <property type="evidence" value="ECO:0007669"/>
    <property type="project" value="UniProtKB-ARBA"/>
</dbReference>
<organism evidence="8 9">
    <name type="scientific">Halodesulfovibrio spirochaetisodalis</name>
    <dbReference type="NCBI Taxonomy" id="1560234"/>
    <lineage>
        <taxon>Bacteria</taxon>
        <taxon>Pseudomonadati</taxon>
        <taxon>Thermodesulfobacteriota</taxon>
        <taxon>Desulfovibrionia</taxon>
        <taxon>Desulfovibrionales</taxon>
        <taxon>Desulfovibrionaceae</taxon>
        <taxon>Halodesulfovibrio</taxon>
    </lineage>
</organism>
<dbReference type="GO" id="GO:0016114">
    <property type="term" value="P:terpenoid biosynthetic process"/>
    <property type="evidence" value="ECO:0007669"/>
    <property type="project" value="UniProtKB-ARBA"/>
</dbReference>
<evidence type="ECO:0000256" key="1">
    <source>
        <dbReference type="ARBA" id="ARBA00001946"/>
    </source>
</evidence>
<sequence>MMSVQEFKSMLKTEAGSVENYLSTCLHNRNIPQRLLASMEYSLLAGGKRLRPVLCLAVAAMCGASKEHVMPFASAIECIHSYSLVHDDLPAMDDDDLRRGKPSNHKAFDEATAILAGDGLLSEAFVLMSETAQHLPAASVLSALNTVAVAAGSGGMVGGQQLDMDFTGRDDVSLEELQTMHAMKTGALIRCSCESGAILGGATVEEQERIRTYGANIGAAFQIVDDILDETGTEEELGKPVGSDLEQGKNTYPSMLGIEKSRELAQKIVDDAVEQLAGFDGVEAQFLRKLAQYIVDRVS</sequence>
<dbReference type="InterPro" id="IPR008949">
    <property type="entry name" value="Isoprenoid_synthase_dom_sf"/>
</dbReference>
<evidence type="ECO:0000256" key="5">
    <source>
        <dbReference type="ARBA" id="ARBA00022842"/>
    </source>
</evidence>
<proteinExistence type="inferred from homology"/>
<name>A0A1B7XQB6_9BACT</name>
<dbReference type="PROSITE" id="PS00444">
    <property type="entry name" value="POLYPRENYL_SYNTHASE_2"/>
    <property type="match status" value="1"/>
</dbReference>
<keyword evidence="3 7" id="KW-0808">Transferase</keyword>
<dbReference type="FunFam" id="1.10.600.10:FF:000001">
    <property type="entry name" value="Geranylgeranyl diphosphate synthase"/>
    <property type="match status" value="1"/>
</dbReference>
<dbReference type="InterPro" id="IPR000092">
    <property type="entry name" value="Polyprenyl_synt"/>
</dbReference>
<evidence type="ECO:0000313" key="9">
    <source>
        <dbReference type="Proteomes" id="UP000091979"/>
    </source>
</evidence>
<dbReference type="STRING" id="1560234.SP90_00770"/>
<evidence type="ECO:0000256" key="2">
    <source>
        <dbReference type="ARBA" id="ARBA00006706"/>
    </source>
</evidence>
<comment type="similarity">
    <text evidence="2 7">Belongs to the FPP/GGPP synthase family.</text>
</comment>
<protein>
    <submittedName>
        <fullName evidence="8">Polyprenyl synthetase</fullName>
    </submittedName>
</protein>
<keyword evidence="5" id="KW-0460">Magnesium</keyword>
<dbReference type="GO" id="GO:0004659">
    <property type="term" value="F:prenyltransferase activity"/>
    <property type="evidence" value="ECO:0007669"/>
    <property type="project" value="InterPro"/>
</dbReference>
<gene>
    <name evidence="8" type="ORF">SP90_00770</name>
</gene>
<dbReference type="PANTHER" id="PTHR43281:SF1">
    <property type="entry name" value="FARNESYL DIPHOSPHATE SYNTHASE"/>
    <property type="match status" value="1"/>
</dbReference>
<evidence type="ECO:0000256" key="4">
    <source>
        <dbReference type="ARBA" id="ARBA00022723"/>
    </source>
</evidence>
<dbReference type="GO" id="GO:0046872">
    <property type="term" value="F:metal ion binding"/>
    <property type="evidence" value="ECO:0007669"/>
    <property type="project" value="UniProtKB-KW"/>
</dbReference>
<evidence type="ECO:0000256" key="7">
    <source>
        <dbReference type="RuleBase" id="RU004466"/>
    </source>
</evidence>
<evidence type="ECO:0000313" key="8">
    <source>
        <dbReference type="EMBL" id="OBQ57693.1"/>
    </source>
</evidence>
<keyword evidence="4" id="KW-0479">Metal-binding</keyword>
<dbReference type="InterPro" id="IPR033749">
    <property type="entry name" value="Polyprenyl_synt_CS"/>
</dbReference>
<comment type="cofactor">
    <cofactor evidence="1">
        <name>Mg(2+)</name>
        <dbReference type="ChEBI" id="CHEBI:18420"/>
    </cofactor>
</comment>
<dbReference type="PANTHER" id="PTHR43281">
    <property type="entry name" value="FARNESYL DIPHOSPHATE SYNTHASE"/>
    <property type="match status" value="1"/>
</dbReference>
<dbReference type="Pfam" id="PF00348">
    <property type="entry name" value="polyprenyl_synt"/>
    <property type="match status" value="1"/>
</dbReference>
<accession>A0A1B7XQB6</accession>
<dbReference type="EMBL" id="JXMS01000001">
    <property type="protein sequence ID" value="OBQ57693.1"/>
    <property type="molecule type" value="Genomic_DNA"/>
</dbReference>
<dbReference type="NCBIfam" id="NF045485">
    <property type="entry name" value="FPPsyn"/>
    <property type="match status" value="1"/>
</dbReference>
<dbReference type="CDD" id="cd00685">
    <property type="entry name" value="Trans_IPPS_HT"/>
    <property type="match status" value="1"/>
</dbReference>
<dbReference type="SFLD" id="SFLDS00005">
    <property type="entry name" value="Isoprenoid_Synthase_Type_I"/>
    <property type="match status" value="1"/>
</dbReference>
<dbReference type="InterPro" id="IPR053378">
    <property type="entry name" value="Prenyl_diphosphate_synthase"/>
</dbReference>
<dbReference type="Proteomes" id="UP000091979">
    <property type="component" value="Unassembled WGS sequence"/>
</dbReference>
<reference evidence="8 9" key="1">
    <citation type="submission" date="2015-01" db="EMBL/GenBank/DDBJ databases">
        <title>Desulfovibrio sp. JC271 draft genome sequence.</title>
        <authorList>
            <person name="Shivani Y."/>
            <person name="Subhash Y."/>
            <person name="Sasikala C."/>
            <person name="Ramana C.V."/>
        </authorList>
    </citation>
    <scope>NUCLEOTIDE SEQUENCE [LARGE SCALE GENOMIC DNA]</scope>
    <source>
        <strain evidence="8 9">JC271</strain>
    </source>
</reference>
<keyword evidence="9" id="KW-1185">Reference proteome</keyword>
<dbReference type="SFLD" id="SFLDG01017">
    <property type="entry name" value="Polyprenyl_Transferase_Like"/>
    <property type="match status" value="1"/>
</dbReference>
<evidence type="ECO:0000256" key="3">
    <source>
        <dbReference type="ARBA" id="ARBA00022679"/>
    </source>
</evidence>
<comment type="caution">
    <text evidence="8">The sequence shown here is derived from an EMBL/GenBank/DDBJ whole genome shotgun (WGS) entry which is preliminary data.</text>
</comment>
<dbReference type="PROSITE" id="PS00723">
    <property type="entry name" value="POLYPRENYL_SYNTHASE_1"/>
    <property type="match status" value="1"/>
</dbReference>
<dbReference type="Gene3D" id="1.10.600.10">
    <property type="entry name" value="Farnesyl Diphosphate Synthase"/>
    <property type="match status" value="1"/>
</dbReference>